<dbReference type="Gene3D" id="3.10.450.50">
    <property type="match status" value="1"/>
</dbReference>
<dbReference type="EMBL" id="JABCIY010000010">
    <property type="protein sequence ID" value="KAF7197639.1"/>
    <property type="molecule type" value="Genomic_DNA"/>
</dbReference>
<feature type="region of interest" description="Disordered" evidence="1">
    <location>
        <begin position="99"/>
        <end position="119"/>
    </location>
</feature>
<keyword evidence="3" id="KW-1185">Reference proteome</keyword>
<evidence type="ECO:0000313" key="3">
    <source>
        <dbReference type="Proteomes" id="UP000660729"/>
    </source>
</evidence>
<reference evidence="2" key="1">
    <citation type="submission" date="2020-04" db="EMBL/GenBank/DDBJ databases">
        <title>Draft genome resource of the tomato pathogen Pseudocercospora fuligena.</title>
        <authorList>
            <person name="Zaccaron A."/>
        </authorList>
    </citation>
    <scope>NUCLEOTIDE SEQUENCE</scope>
    <source>
        <strain evidence="2">PF001</strain>
    </source>
</reference>
<sequence length="195" mass="21839">MTQLAHETADAKSIKTLISTFFDAINNVDIKALETCFTDSNANLVILRQDPPRQPSASNYPQYKSVPTTKEKDGKGEKKVEIVIRTSIEKFIELIKEGEKRRKGQPNQPVLHESPDLNGTDMKIDNLFGQVWSPFKVTFDGVLHHYGSLAYTVAKEDGKWKIEGLTQNYRRTPGWEAPHPPGSEDGKDAAADSRL</sequence>
<proteinExistence type="predicted"/>
<dbReference type="OrthoDB" id="5181940at2759"/>
<evidence type="ECO:0000313" key="2">
    <source>
        <dbReference type="EMBL" id="KAF7197639.1"/>
    </source>
</evidence>
<evidence type="ECO:0000256" key="1">
    <source>
        <dbReference type="SAM" id="MobiDB-lite"/>
    </source>
</evidence>
<feature type="compositionally biased region" description="Basic and acidic residues" evidence="1">
    <location>
        <begin position="182"/>
        <end position="195"/>
    </location>
</feature>
<dbReference type="AlphaFoldDB" id="A0A8H6VR96"/>
<feature type="region of interest" description="Disordered" evidence="1">
    <location>
        <begin position="49"/>
        <end position="77"/>
    </location>
</feature>
<comment type="caution">
    <text evidence="2">The sequence shown here is derived from an EMBL/GenBank/DDBJ whole genome shotgun (WGS) entry which is preliminary data.</text>
</comment>
<protein>
    <submittedName>
        <fullName evidence="2">Uncharacterized protein</fullName>
    </submittedName>
</protein>
<feature type="region of interest" description="Disordered" evidence="1">
    <location>
        <begin position="169"/>
        <end position="195"/>
    </location>
</feature>
<dbReference type="Proteomes" id="UP000660729">
    <property type="component" value="Unassembled WGS sequence"/>
</dbReference>
<gene>
    <name evidence="2" type="ORF">HII31_01045</name>
</gene>
<accession>A0A8H6VR96</accession>
<name>A0A8H6VR96_9PEZI</name>
<feature type="compositionally biased region" description="Polar residues" evidence="1">
    <location>
        <begin position="55"/>
        <end position="67"/>
    </location>
</feature>
<organism evidence="2 3">
    <name type="scientific">Pseudocercospora fuligena</name>
    <dbReference type="NCBI Taxonomy" id="685502"/>
    <lineage>
        <taxon>Eukaryota</taxon>
        <taxon>Fungi</taxon>
        <taxon>Dikarya</taxon>
        <taxon>Ascomycota</taxon>
        <taxon>Pezizomycotina</taxon>
        <taxon>Dothideomycetes</taxon>
        <taxon>Dothideomycetidae</taxon>
        <taxon>Mycosphaerellales</taxon>
        <taxon>Mycosphaerellaceae</taxon>
        <taxon>Pseudocercospora</taxon>
    </lineage>
</organism>